<evidence type="ECO:0000259" key="3">
    <source>
        <dbReference type="PROSITE" id="PS51371"/>
    </source>
</evidence>
<dbReference type="PROSITE" id="PS51371">
    <property type="entry name" value="CBS"/>
    <property type="match status" value="2"/>
</dbReference>
<organism evidence="4 5">
    <name type="scientific">Botrimarina mediterranea</name>
    <dbReference type="NCBI Taxonomy" id="2528022"/>
    <lineage>
        <taxon>Bacteria</taxon>
        <taxon>Pseudomonadati</taxon>
        <taxon>Planctomycetota</taxon>
        <taxon>Planctomycetia</taxon>
        <taxon>Pirellulales</taxon>
        <taxon>Lacipirellulaceae</taxon>
        <taxon>Botrimarina</taxon>
    </lineage>
</organism>
<keyword evidence="5" id="KW-1185">Reference proteome</keyword>
<keyword evidence="1 2" id="KW-0129">CBS domain</keyword>
<dbReference type="AlphaFoldDB" id="A0A518K8L6"/>
<dbReference type="KEGG" id="bmei:Spa11_23380"/>
<protein>
    <submittedName>
        <fullName evidence="4">Hypoxic response protein 1</fullName>
    </submittedName>
</protein>
<sequence length="131" mass="14309">MLTVKDIMTREIVTISPESSIREATDKLLENSVSGLPVVDAAGNLVGIVTEFALLAMAYDNNVSDDFVAEHMTTDVLSINVSDPINKVADAFILHRVRRLPVMEDGRLVGLVARRDVLRALHYAEAPYAAC</sequence>
<evidence type="ECO:0000313" key="5">
    <source>
        <dbReference type="Proteomes" id="UP000316426"/>
    </source>
</evidence>
<evidence type="ECO:0000313" key="4">
    <source>
        <dbReference type="EMBL" id="QDV74138.1"/>
    </source>
</evidence>
<dbReference type="PANTHER" id="PTHR43080">
    <property type="entry name" value="CBS DOMAIN-CONTAINING PROTEIN CBSX3, MITOCHONDRIAL"/>
    <property type="match status" value="1"/>
</dbReference>
<dbReference type="InterPro" id="IPR051257">
    <property type="entry name" value="Diverse_CBS-Domain"/>
</dbReference>
<dbReference type="PANTHER" id="PTHR43080:SF2">
    <property type="entry name" value="CBS DOMAIN-CONTAINING PROTEIN"/>
    <property type="match status" value="1"/>
</dbReference>
<evidence type="ECO:0000256" key="2">
    <source>
        <dbReference type="PROSITE-ProRule" id="PRU00703"/>
    </source>
</evidence>
<name>A0A518K8L6_9BACT</name>
<evidence type="ECO:0000256" key="1">
    <source>
        <dbReference type="ARBA" id="ARBA00023122"/>
    </source>
</evidence>
<dbReference type="SUPFAM" id="SSF54631">
    <property type="entry name" value="CBS-domain pair"/>
    <property type="match status" value="1"/>
</dbReference>
<dbReference type="InterPro" id="IPR046342">
    <property type="entry name" value="CBS_dom_sf"/>
</dbReference>
<gene>
    <name evidence="4" type="primary">hrp1</name>
    <name evidence="4" type="ORF">Spa11_23380</name>
</gene>
<dbReference type="Pfam" id="PF00571">
    <property type="entry name" value="CBS"/>
    <property type="match status" value="2"/>
</dbReference>
<dbReference type="Proteomes" id="UP000316426">
    <property type="component" value="Chromosome"/>
</dbReference>
<dbReference type="EMBL" id="CP036349">
    <property type="protein sequence ID" value="QDV74138.1"/>
    <property type="molecule type" value="Genomic_DNA"/>
</dbReference>
<dbReference type="InterPro" id="IPR000644">
    <property type="entry name" value="CBS_dom"/>
</dbReference>
<proteinExistence type="predicted"/>
<reference evidence="4 5" key="1">
    <citation type="submission" date="2019-02" db="EMBL/GenBank/DDBJ databases">
        <title>Deep-cultivation of Planctomycetes and their phenomic and genomic characterization uncovers novel biology.</title>
        <authorList>
            <person name="Wiegand S."/>
            <person name="Jogler M."/>
            <person name="Boedeker C."/>
            <person name="Pinto D."/>
            <person name="Vollmers J."/>
            <person name="Rivas-Marin E."/>
            <person name="Kohn T."/>
            <person name="Peeters S.H."/>
            <person name="Heuer A."/>
            <person name="Rast P."/>
            <person name="Oberbeckmann S."/>
            <person name="Bunk B."/>
            <person name="Jeske O."/>
            <person name="Meyerdierks A."/>
            <person name="Storesund J.E."/>
            <person name="Kallscheuer N."/>
            <person name="Luecker S."/>
            <person name="Lage O.M."/>
            <person name="Pohl T."/>
            <person name="Merkel B.J."/>
            <person name="Hornburger P."/>
            <person name="Mueller R.-W."/>
            <person name="Bruemmer F."/>
            <person name="Labrenz M."/>
            <person name="Spormann A.M."/>
            <person name="Op den Camp H."/>
            <person name="Overmann J."/>
            <person name="Amann R."/>
            <person name="Jetten M.S.M."/>
            <person name="Mascher T."/>
            <person name="Medema M.H."/>
            <person name="Devos D.P."/>
            <person name="Kaster A.-K."/>
            <person name="Ovreas L."/>
            <person name="Rohde M."/>
            <person name="Galperin M.Y."/>
            <person name="Jogler C."/>
        </authorList>
    </citation>
    <scope>NUCLEOTIDE SEQUENCE [LARGE SCALE GENOMIC DNA]</scope>
    <source>
        <strain evidence="4 5">Spa11</strain>
    </source>
</reference>
<feature type="domain" description="CBS" evidence="3">
    <location>
        <begin position="72"/>
        <end position="127"/>
    </location>
</feature>
<dbReference type="RefSeq" id="WP_145112276.1">
    <property type="nucleotide sequence ID" value="NZ_CP036349.1"/>
</dbReference>
<dbReference type="Gene3D" id="3.10.580.10">
    <property type="entry name" value="CBS-domain"/>
    <property type="match status" value="1"/>
</dbReference>
<feature type="domain" description="CBS" evidence="3">
    <location>
        <begin position="8"/>
        <end position="64"/>
    </location>
</feature>
<dbReference type="SMART" id="SM00116">
    <property type="entry name" value="CBS"/>
    <property type="match status" value="2"/>
</dbReference>
<accession>A0A518K8L6</accession>